<feature type="active site" evidence="9">
    <location>
        <position position="44"/>
    </location>
</feature>
<comment type="caution">
    <text evidence="13">The sequence shown here is derived from an EMBL/GenBank/DDBJ whole genome shotgun (WGS) entry which is preliminary data.</text>
</comment>
<dbReference type="Gene3D" id="3.30.110.120">
    <property type="match status" value="1"/>
</dbReference>
<keyword evidence="5" id="KW-0863">Zinc-finger</keyword>
<comment type="catalytic activity">
    <reaction evidence="9">
        <text>an acyl phosphate + H2O = a carboxylate + phosphate + H(+)</text>
        <dbReference type="Rhea" id="RHEA:14965"/>
        <dbReference type="ChEBI" id="CHEBI:15377"/>
        <dbReference type="ChEBI" id="CHEBI:15378"/>
        <dbReference type="ChEBI" id="CHEBI:29067"/>
        <dbReference type="ChEBI" id="CHEBI:43474"/>
        <dbReference type="ChEBI" id="CHEBI:59918"/>
        <dbReference type="EC" id="3.6.1.7"/>
    </reaction>
</comment>
<dbReference type="InterPro" id="IPR055128">
    <property type="entry name" value="HypF_C_2"/>
</dbReference>
<dbReference type="GO" id="GO:0016874">
    <property type="term" value="F:ligase activity"/>
    <property type="evidence" value="ECO:0007669"/>
    <property type="project" value="UniProtKB-KW"/>
</dbReference>
<dbReference type="InterPro" id="IPR001792">
    <property type="entry name" value="Acylphosphatase-like_dom"/>
</dbReference>
<evidence type="ECO:0000313" key="13">
    <source>
        <dbReference type="EMBL" id="MFC6086602.1"/>
    </source>
</evidence>
<dbReference type="InterPro" id="IPR006070">
    <property type="entry name" value="Sua5-like_dom"/>
</dbReference>
<dbReference type="InterPro" id="IPR036046">
    <property type="entry name" value="Acylphosphatase-like_dom_sf"/>
</dbReference>
<evidence type="ECO:0000256" key="8">
    <source>
        <dbReference type="PIRNR" id="PIRNR006256"/>
    </source>
</evidence>
<keyword evidence="9" id="KW-0378">Hydrolase</keyword>
<evidence type="ECO:0000256" key="2">
    <source>
        <dbReference type="ARBA" id="ARBA00008097"/>
    </source>
</evidence>
<dbReference type="Pfam" id="PF00708">
    <property type="entry name" value="Acylphosphatase"/>
    <property type="match status" value="1"/>
</dbReference>
<gene>
    <name evidence="13" type="primary">hypF</name>
    <name evidence="13" type="ORF">ACFP1K_35915</name>
</gene>
<evidence type="ECO:0000256" key="5">
    <source>
        <dbReference type="ARBA" id="ARBA00022771"/>
    </source>
</evidence>
<dbReference type="InterPro" id="IPR004421">
    <property type="entry name" value="Carbamoyltransferase_HypF"/>
</dbReference>
<dbReference type="PROSITE" id="PS51163">
    <property type="entry name" value="YRDC"/>
    <property type="match status" value="1"/>
</dbReference>
<accession>A0ABW1NVV5</accession>
<dbReference type="PANTHER" id="PTHR42959:SF1">
    <property type="entry name" value="CARBAMOYLTRANSFERASE HYPF"/>
    <property type="match status" value="1"/>
</dbReference>
<proteinExistence type="inferred from homology"/>
<evidence type="ECO:0000313" key="14">
    <source>
        <dbReference type="Proteomes" id="UP001596137"/>
    </source>
</evidence>
<dbReference type="InterPro" id="IPR017945">
    <property type="entry name" value="DHBP_synth_RibB-like_a/b_dom"/>
</dbReference>
<sequence>MDVYERAPAERRRIRVTGVVQGVGYRPFVYKLARTHHLAGWVLNDPEGVLTEVEGPPDLLERFTMELRTLAPPQARVDTVRVVAWPEPRAEAEGFAIHESVRTGRKVTIVPPDAFVCADCLAELRDPADRRYRYPFINCTNCGPRYSIVRGLPYDRAQTTMSAFTMCPPCAAEYRDPLDRRYHAQPNACPDCGPRLLAAGPEGGTERGEAALARAVVTLASGGVVAVKSVGGFHLAVDARDAAAVARLRARKRRDSKPFAVMARDLATVALFAEPTEAETELLASPARPIVLVRKRAAGTLPEAVAPRNPNLGVMLPSAPHHHLLADTPGLDTLVMTSGNISGSPIAYRNDDALEHLFQIADLILYHDRDIQIRVDDSVVRHSVHPGLAEPLLTFLRRSRGYAPYPVEVGVELEPLVAYGAELKTTVALTHGSRVYLSQHIGDLKNDETFASHRQTVDHLTALHELAPRHAAVDLHPQFRATRIAVKEHGGDDRVLRVQHHHAHMASCMAENRLDGSVLGVVFDGFGHGEDGTAWGGEFLLGGYLAARRVARLRHLPLLGGDRAVTEPIRGGFALALDALGGPEAAVEAFPALRRLGERELHVFTTMARRGVNAPPSSSMGRLFDAVAALLDVCVLAEYEAQGPIELEGMLGRDLAMSPPGESYRFAASAQDGPTVIDPRPVVRALAADLAAGVPPEVVSRRFHTGVVRAVVERCVAARVAEGTKAAGRAVLSGGVFANEFLLVNCLIELRAAGFAAYCHRHVPCNDGGIALGQAMIADARLKAAREEAEGAPGDAATKAPGAGPAAGEEGS</sequence>
<dbReference type="Gene3D" id="3.90.870.50">
    <property type="match status" value="1"/>
</dbReference>
<dbReference type="PANTHER" id="PTHR42959">
    <property type="entry name" value="CARBAMOYLTRANSFERASE"/>
    <property type="match status" value="1"/>
</dbReference>
<keyword evidence="14" id="KW-1185">Reference proteome</keyword>
<feature type="compositionally biased region" description="Low complexity" evidence="10">
    <location>
        <begin position="791"/>
        <end position="812"/>
    </location>
</feature>
<protein>
    <recommendedName>
        <fullName evidence="8">Carbamoyltransferase</fullName>
        <ecNumber evidence="8">6.2.-.-</ecNumber>
    </recommendedName>
</protein>
<name>A0ABW1NVV5_9ACTN</name>
<dbReference type="Pfam" id="PF01300">
    <property type="entry name" value="Sua5_yciO_yrdC"/>
    <property type="match status" value="1"/>
</dbReference>
<dbReference type="InterPro" id="IPR011125">
    <property type="entry name" value="Znf_HypF"/>
</dbReference>
<comment type="catalytic activity">
    <reaction evidence="7">
        <text>C-terminal L-cysteinyl-[HypE protein] + carbamoyl phosphate + ATP + H2O = C-terminal S-carboxamide-L-cysteinyl-[HypE protein] + AMP + phosphate + diphosphate + H(+)</text>
        <dbReference type="Rhea" id="RHEA:55636"/>
        <dbReference type="Rhea" id="RHEA-COMP:14247"/>
        <dbReference type="Rhea" id="RHEA-COMP:14392"/>
        <dbReference type="ChEBI" id="CHEBI:15377"/>
        <dbReference type="ChEBI" id="CHEBI:15378"/>
        <dbReference type="ChEBI" id="CHEBI:30616"/>
        <dbReference type="ChEBI" id="CHEBI:33019"/>
        <dbReference type="ChEBI" id="CHEBI:43474"/>
        <dbReference type="ChEBI" id="CHEBI:58228"/>
        <dbReference type="ChEBI" id="CHEBI:76913"/>
        <dbReference type="ChEBI" id="CHEBI:139126"/>
        <dbReference type="ChEBI" id="CHEBI:456215"/>
    </reaction>
</comment>
<dbReference type="Gene3D" id="3.30.420.360">
    <property type="match status" value="1"/>
</dbReference>
<dbReference type="EMBL" id="JBHSRF010000094">
    <property type="protein sequence ID" value="MFC6086602.1"/>
    <property type="molecule type" value="Genomic_DNA"/>
</dbReference>
<dbReference type="EC" id="6.2.-.-" evidence="8"/>
<dbReference type="SUPFAM" id="SSF54975">
    <property type="entry name" value="Acylphosphatase/BLUF domain-like"/>
    <property type="match status" value="1"/>
</dbReference>
<dbReference type="NCBIfam" id="TIGR00143">
    <property type="entry name" value="hypF"/>
    <property type="match status" value="1"/>
</dbReference>
<feature type="domain" description="Acylphosphatase-like" evidence="11">
    <location>
        <begin position="11"/>
        <end position="99"/>
    </location>
</feature>
<evidence type="ECO:0000256" key="7">
    <source>
        <dbReference type="ARBA" id="ARBA00048220"/>
    </source>
</evidence>
<dbReference type="RefSeq" id="WP_380761962.1">
    <property type="nucleotide sequence ID" value="NZ_JBHSRF010000094.1"/>
</dbReference>
<dbReference type="Pfam" id="PF22521">
    <property type="entry name" value="HypF_C_2"/>
    <property type="match status" value="1"/>
</dbReference>
<feature type="region of interest" description="Disordered" evidence="10">
    <location>
        <begin position="786"/>
        <end position="812"/>
    </location>
</feature>
<reference evidence="14" key="1">
    <citation type="journal article" date="2019" name="Int. J. Syst. Evol. Microbiol.">
        <title>The Global Catalogue of Microorganisms (GCM) 10K type strain sequencing project: providing services to taxonomists for standard genome sequencing and annotation.</title>
        <authorList>
            <consortium name="The Broad Institute Genomics Platform"/>
            <consortium name="The Broad Institute Genome Sequencing Center for Infectious Disease"/>
            <person name="Wu L."/>
            <person name="Ma J."/>
        </authorList>
    </citation>
    <scope>NUCLEOTIDE SEQUENCE [LARGE SCALE GENOMIC DNA]</scope>
    <source>
        <strain evidence="14">JCM 30346</strain>
    </source>
</reference>
<dbReference type="SUPFAM" id="SSF55821">
    <property type="entry name" value="YrdC/RibB"/>
    <property type="match status" value="1"/>
</dbReference>
<evidence type="ECO:0000259" key="12">
    <source>
        <dbReference type="PROSITE" id="PS51163"/>
    </source>
</evidence>
<comment type="similarity">
    <text evidence="2 8">Belongs to the carbamoyltransferase HypF family.</text>
</comment>
<dbReference type="PIRSF" id="PIRSF006256">
    <property type="entry name" value="CMPcnvr_hdrg_mat"/>
    <property type="match status" value="1"/>
</dbReference>
<dbReference type="InterPro" id="IPR051060">
    <property type="entry name" value="Carbamoyltrans_HypF-like"/>
</dbReference>
<organism evidence="13 14">
    <name type="scientific">Sphaerisporangium aureirubrum</name>
    <dbReference type="NCBI Taxonomy" id="1544736"/>
    <lineage>
        <taxon>Bacteria</taxon>
        <taxon>Bacillati</taxon>
        <taxon>Actinomycetota</taxon>
        <taxon>Actinomycetes</taxon>
        <taxon>Streptosporangiales</taxon>
        <taxon>Streptosporangiaceae</taxon>
        <taxon>Sphaerisporangium</taxon>
    </lineage>
</organism>
<dbReference type="Proteomes" id="UP001596137">
    <property type="component" value="Unassembled WGS sequence"/>
</dbReference>
<dbReference type="PROSITE" id="PS51160">
    <property type="entry name" value="ACYLPHOSPHATASE_3"/>
    <property type="match status" value="1"/>
</dbReference>
<feature type="domain" description="YrdC-like" evidence="12">
    <location>
        <begin position="209"/>
        <end position="401"/>
    </location>
</feature>
<evidence type="ECO:0000256" key="9">
    <source>
        <dbReference type="PROSITE-ProRule" id="PRU00520"/>
    </source>
</evidence>
<evidence type="ECO:0000256" key="10">
    <source>
        <dbReference type="SAM" id="MobiDB-lite"/>
    </source>
</evidence>
<dbReference type="Pfam" id="PF17788">
    <property type="entry name" value="HypF_C"/>
    <property type="match status" value="1"/>
</dbReference>
<evidence type="ECO:0000259" key="11">
    <source>
        <dbReference type="PROSITE" id="PS51160"/>
    </source>
</evidence>
<evidence type="ECO:0000256" key="3">
    <source>
        <dbReference type="ARBA" id="ARBA00022598"/>
    </source>
</evidence>
<evidence type="ECO:0000256" key="4">
    <source>
        <dbReference type="ARBA" id="ARBA00022723"/>
    </source>
</evidence>
<keyword evidence="3 13" id="KW-0436">Ligase</keyword>
<keyword evidence="6" id="KW-0862">Zinc</keyword>
<dbReference type="InterPro" id="IPR041440">
    <property type="entry name" value="HypF_C"/>
</dbReference>
<dbReference type="Pfam" id="PF07503">
    <property type="entry name" value="zf-HYPF"/>
    <property type="match status" value="2"/>
</dbReference>
<comment type="pathway">
    <text evidence="1">Protein modification; [NiFe] hydrogenase maturation.</text>
</comment>
<dbReference type="Gene3D" id="3.30.420.40">
    <property type="match status" value="1"/>
</dbReference>
<feature type="active site" evidence="9">
    <location>
        <position position="26"/>
    </location>
</feature>
<evidence type="ECO:0000256" key="1">
    <source>
        <dbReference type="ARBA" id="ARBA00004711"/>
    </source>
</evidence>
<keyword evidence="4" id="KW-0479">Metal-binding</keyword>
<evidence type="ECO:0000256" key="6">
    <source>
        <dbReference type="ARBA" id="ARBA00022833"/>
    </source>
</evidence>